<dbReference type="Gene3D" id="3.30.360.10">
    <property type="entry name" value="Dihydrodipicolinate Reductase, domain 2"/>
    <property type="match status" value="1"/>
</dbReference>
<dbReference type="InterPro" id="IPR000683">
    <property type="entry name" value="Gfo/Idh/MocA-like_OxRdtase_N"/>
</dbReference>
<dbReference type="PANTHER" id="PTHR43708">
    <property type="entry name" value="CONSERVED EXPRESSED OXIDOREDUCTASE (EUROFUNG)"/>
    <property type="match status" value="1"/>
</dbReference>
<feature type="domain" description="Gfo/Idh/MocA-like oxidoreductase N-terminal" evidence="3">
    <location>
        <begin position="24"/>
        <end position="140"/>
    </location>
</feature>
<dbReference type="SUPFAM" id="SSF51735">
    <property type="entry name" value="NAD(P)-binding Rossmann-fold domains"/>
    <property type="match status" value="1"/>
</dbReference>
<evidence type="ECO:0000313" key="5">
    <source>
        <dbReference type="EMBL" id="GAA1696867.1"/>
    </source>
</evidence>
<dbReference type="Pfam" id="PF22725">
    <property type="entry name" value="GFO_IDH_MocA_C3"/>
    <property type="match status" value="1"/>
</dbReference>
<organism evidence="5 6">
    <name type="scientific">Nonomuraea maheshkhaliensis</name>
    <dbReference type="NCBI Taxonomy" id="419590"/>
    <lineage>
        <taxon>Bacteria</taxon>
        <taxon>Bacillati</taxon>
        <taxon>Actinomycetota</taxon>
        <taxon>Actinomycetes</taxon>
        <taxon>Streptosporangiales</taxon>
        <taxon>Streptosporangiaceae</taxon>
        <taxon>Nonomuraea</taxon>
    </lineage>
</organism>
<reference evidence="6" key="1">
    <citation type="journal article" date="2019" name="Int. J. Syst. Evol. Microbiol.">
        <title>The Global Catalogue of Microorganisms (GCM) 10K type strain sequencing project: providing services to taxonomists for standard genome sequencing and annotation.</title>
        <authorList>
            <consortium name="The Broad Institute Genomics Platform"/>
            <consortium name="The Broad Institute Genome Sequencing Center for Infectious Disease"/>
            <person name="Wu L."/>
            <person name="Ma J."/>
        </authorList>
    </citation>
    <scope>NUCLEOTIDE SEQUENCE [LARGE SCALE GENOMIC DNA]</scope>
    <source>
        <strain evidence="6">JCM 13929</strain>
    </source>
</reference>
<proteinExistence type="inferred from homology"/>
<evidence type="ECO:0000259" key="3">
    <source>
        <dbReference type="Pfam" id="PF01408"/>
    </source>
</evidence>
<dbReference type="InterPro" id="IPR051317">
    <property type="entry name" value="Gfo/Idh/MocA_oxidoreduct"/>
</dbReference>
<protein>
    <submittedName>
        <fullName evidence="5">Gfo/Idh/MocA family oxidoreductase</fullName>
    </submittedName>
</protein>
<dbReference type="InterPro" id="IPR036291">
    <property type="entry name" value="NAD(P)-bd_dom_sf"/>
</dbReference>
<comment type="caution">
    <text evidence="5">The sequence shown here is derived from an EMBL/GenBank/DDBJ whole genome shotgun (WGS) entry which is preliminary data.</text>
</comment>
<evidence type="ECO:0000259" key="4">
    <source>
        <dbReference type="Pfam" id="PF22725"/>
    </source>
</evidence>
<evidence type="ECO:0000256" key="2">
    <source>
        <dbReference type="ARBA" id="ARBA00023002"/>
    </source>
</evidence>
<dbReference type="Proteomes" id="UP001500064">
    <property type="component" value="Unassembled WGS sequence"/>
</dbReference>
<evidence type="ECO:0000256" key="1">
    <source>
        <dbReference type="ARBA" id="ARBA00010928"/>
    </source>
</evidence>
<dbReference type="EMBL" id="BAAAMU010000229">
    <property type="protein sequence ID" value="GAA1696867.1"/>
    <property type="molecule type" value="Genomic_DNA"/>
</dbReference>
<comment type="similarity">
    <text evidence="1">Belongs to the Gfo/Idh/MocA family.</text>
</comment>
<name>A0ABP4U0Q4_9ACTN</name>
<dbReference type="Pfam" id="PF01408">
    <property type="entry name" value="GFO_IDH_MocA"/>
    <property type="match status" value="1"/>
</dbReference>
<feature type="domain" description="GFO/IDH/MocA-like oxidoreductase" evidence="4">
    <location>
        <begin position="150"/>
        <end position="268"/>
    </location>
</feature>
<dbReference type="RefSeq" id="WP_346115348.1">
    <property type="nucleotide sequence ID" value="NZ_BAAAMU010000229.1"/>
</dbReference>
<dbReference type="InterPro" id="IPR055170">
    <property type="entry name" value="GFO_IDH_MocA-like_dom"/>
</dbReference>
<keyword evidence="6" id="KW-1185">Reference proteome</keyword>
<keyword evidence="2" id="KW-0560">Oxidoreductase</keyword>
<gene>
    <name evidence="5" type="ORF">GCM10009733_110140</name>
</gene>
<evidence type="ECO:0000313" key="6">
    <source>
        <dbReference type="Proteomes" id="UP001500064"/>
    </source>
</evidence>
<dbReference type="PANTHER" id="PTHR43708:SF5">
    <property type="entry name" value="CONSERVED EXPRESSED OXIDOREDUCTASE (EUROFUNG)-RELATED"/>
    <property type="match status" value="1"/>
</dbReference>
<accession>A0ABP4U0Q4</accession>
<dbReference type="SUPFAM" id="SSF55347">
    <property type="entry name" value="Glyceraldehyde-3-phosphate dehydrogenase-like, C-terminal domain"/>
    <property type="match status" value="1"/>
</dbReference>
<dbReference type="Gene3D" id="3.40.50.720">
    <property type="entry name" value="NAD(P)-binding Rossmann-like Domain"/>
    <property type="match status" value="1"/>
</dbReference>
<sequence length="362" mass="38007">MIDVFAPIAAAADLTIPAAHRLPVAVVGAGAIVDVAHLPAYRQAGLEVTGLFDLDAGRAAEVAARHGVARTYGSLAELLADERAAVVDIAVTPHAQPAIARAALAAGRHVLCQKPFAPDVATGQGLVDLAAATGRKIAVNQQLRFDEGIAAARAMVRAGWIGEPTAMTFNVDIVTDWSAWDWLVTTDRLEIVYHSIHYLDAIRSVLGDPEVVFCAGGRTPGQVAKGETRTISTLLFPGGVRALVHANHENRTGDQEASFRIDGAEGAIKGTLGLLYDYPHGRPDTLAVSSRVLPTDGWLPYPVTRRWLPDAVAGPMGSLLAAVAEGGEPETSGADNLGTLRLLDALYRSMDSGESRRPGSAA</sequence>